<dbReference type="PANTHER" id="PTHR35534:SF1">
    <property type="entry name" value="LARGE RIBOSOMAL SUBUNIT PROTEIN BL32"/>
    <property type="match status" value="1"/>
</dbReference>
<dbReference type="InterPro" id="IPR044957">
    <property type="entry name" value="Ribosomal_bL32_bact"/>
</dbReference>
<keyword evidence="3 5" id="KW-0687">Ribonucleoprotein</keyword>
<comment type="caution">
    <text evidence="6">The sequence shown here is derived from an EMBL/GenBank/DDBJ whole genome shotgun (WGS) entry which is preliminary data.</text>
</comment>
<dbReference type="HAMAP" id="MF_00340">
    <property type="entry name" value="Ribosomal_bL32"/>
    <property type="match status" value="1"/>
</dbReference>
<keyword evidence="2 5" id="KW-0689">Ribosomal protein</keyword>
<keyword evidence="7" id="KW-1185">Reference proteome</keyword>
<organism evidence="6 7">
    <name type="scientific">Saccharopolyspora elongata</name>
    <dbReference type="NCBI Taxonomy" id="2530387"/>
    <lineage>
        <taxon>Bacteria</taxon>
        <taxon>Bacillati</taxon>
        <taxon>Actinomycetota</taxon>
        <taxon>Actinomycetes</taxon>
        <taxon>Pseudonocardiales</taxon>
        <taxon>Pseudonocardiaceae</taxon>
        <taxon>Saccharopolyspora</taxon>
    </lineage>
</organism>
<dbReference type="InterPro" id="IPR002677">
    <property type="entry name" value="Ribosomal_bL32"/>
</dbReference>
<dbReference type="GO" id="GO:0006412">
    <property type="term" value="P:translation"/>
    <property type="evidence" value="ECO:0007669"/>
    <property type="project" value="UniProtKB-UniRule"/>
</dbReference>
<proteinExistence type="inferred from homology"/>
<dbReference type="PANTHER" id="PTHR35534">
    <property type="entry name" value="50S RIBOSOMAL PROTEIN L32"/>
    <property type="match status" value="1"/>
</dbReference>
<evidence type="ECO:0000256" key="3">
    <source>
        <dbReference type="ARBA" id="ARBA00023274"/>
    </source>
</evidence>
<gene>
    <name evidence="5" type="primary">rpmF</name>
    <name evidence="6" type="ORF">E1288_04865</name>
</gene>
<evidence type="ECO:0000313" key="6">
    <source>
        <dbReference type="EMBL" id="TDD55255.1"/>
    </source>
</evidence>
<name>A0A4R4ZAI3_9PSEU</name>
<dbReference type="GO" id="GO:0015934">
    <property type="term" value="C:large ribosomal subunit"/>
    <property type="evidence" value="ECO:0007669"/>
    <property type="project" value="InterPro"/>
</dbReference>
<evidence type="ECO:0000256" key="2">
    <source>
        <dbReference type="ARBA" id="ARBA00022980"/>
    </source>
</evidence>
<sequence>MQHRTSRSRTRHRRARWKASAPALAACANPACGKPTPPHRVCAHCGFYRGREALSALDGDR</sequence>
<dbReference type="Proteomes" id="UP000294947">
    <property type="component" value="Unassembled WGS sequence"/>
</dbReference>
<dbReference type="AlphaFoldDB" id="A0A4R4ZAI3"/>
<comment type="similarity">
    <text evidence="1 5">Belongs to the bacterial ribosomal protein bL32 family.</text>
</comment>
<dbReference type="InterPro" id="IPR011332">
    <property type="entry name" value="Ribosomal_zn-bd"/>
</dbReference>
<dbReference type="Pfam" id="PF01783">
    <property type="entry name" value="Ribosomal_L32p"/>
    <property type="match status" value="1"/>
</dbReference>
<evidence type="ECO:0000256" key="1">
    <source>
        <dbReference type="ARBA" id="ARBA00008560"/>
    </source>
</evidence>
<dbReference type="GO" id="GO:0003735">
    <property type="term" value="F:structural constituent of ribosome"/>
    <property type="evidence" value="ECO:0007669"/>
    <property type="project" value="InterPro"/>
</dbReference>
<evidence type="ECO:0000256" key="5">
    <source>
        <dbReference type="HAMAP-Rule" id="MF_00340"/>
    </source>
</evidence>
<reference evidence="6 7" key="1">
    <citation type="submission" date="2019-03" db="EMBL/GenBank/DDBJ databases">
        <title>Draft genome sequences of novel Actinobacteria.</title>
        <authorList>
            <person name="Sahin N."/>
            <person name="Ay H."/>
            <person name="Saygin H."/>
        </authorList>
    </citation>
    <scope>NUCLEOTIDE SEQUENCE [LARGE SCALE GENOMIC DNA]</scope>
    <source>
        <strain evidence="6 7">7K502</strain>
    </source>
</reference>
<evidence type="ECO:0000256" key="4">
    <source>
        <dbReference type="ARBA" id="ARBA00035178"/>
    </source>
</evidence>
<accession>A0A4R4ZAI3</accession>
<protein>
    <recommendedName>
        <fullName evidence="4 5">Large ribosomal subunit protein bL32</fullName>
    </recommendedName>
</protein>
<dbReference type="NCBIfam" id="TIGR01031">
    <property type="entry name" value="rpmF_bact"/>
    <property type="match status" value="1"/>
</dbReference>
<dbReference type="EMBL" id="SMKW01000004">
    <property type="protein sequence ID" value="TDD55255.1"/>
    <property type="molecule type" value="Genomic_DNA"/>
</dbReference>
<evidence type="ECO:0000313" key="7">
    <source>
        <dbReference type="Proteomes" id="UP000294947"/>
    </source>
</evidence>
<dbReference type="SUPFAM" id="SSF57829">
    <property type="entry name" value="Zn-binding ribosomal proteins"/>
    <property type="match status" value="1"/>
</dbReference>